<dbReference type="RefSeq" id="WP_311897945.1">
    <property type="nucleotide sequence ID" value="NZ_JAUOES010000001.1"/>
</dbReference>
<protein>
    <submittedName>
        <fullName evidence="9">TonB-dependent receptor</fullName>
    </submittedName>
</protein>
<organism evidence="9 10">
    <name type="scientific">Shewanella scandinavica</name>
    <dbReference type="NCBI Taxonomy" id="3063538"/>
    <lineage>
        <taxon>Bacteria</taxon>
        <taxon>Pseudomonadati</taxon>
        <taxon>Pseudomonadota</taxon>
        <taxon>Gammaproteobacteria</taxon>
        <taxon>Alteromonadales</taxon>
        <taxon>Shewanellaceae</taxon>
        <taxon>Shewanella</taxon>
    </lineage>
</organism>
<dbReference type="SUPFAM" id="SSF56935">
    <property type="entry name" value="Porins"/>
    <property type="match status" value="1"/>
</dbReference>
<comment type="similarity">
    <text evidence="4">Belongs to the TonB-dependent receptor family.</text>
</comment>
<dbReference type="PANTHER" id="PTHR40980">
    <property type="entry name" value="PLUG DOMAIN-CONTAINING PROTEIN"/>
    <property type="match status" value="1"/>
</dbReference>
<keyword evidence="9" id="KW-0675">Receptor</keyword>
<feature type="domain" description="TonB-dependent receptor-like beta-barrel" evidence="7">
    <location>
        <begin position="485"/>
        <end position="955"/>
    </location>
</feature>
<dbReference type="InterPro" id="IPR000531">
    <property type="entry name" value="Beta-barrel_TonB"/>
</dbReference>
<name>A0ABU3FU35_9GAMM</name>
<gene>
    <name evidence="9" type="ORF">Q4Q50_00980</name>
</gene>
<feature type="domain" description="TonB-dependent receptor plug" evidence="8">
    <location>
        <begin position="98"/>
        <end position="193"/>
    </location>
</feature>
<evidence type="ECO:0000256" key="4">
    <source>
        <dbReference type="RuleBase" id="RU003357"/>
    </source>
</evidence>
<evidence type="ECO:0000256" key="5">
    <source>
        <dbReference type="SAM" id="MobiDB-lite"/>
    </source>
</evidence>
<accession>A0ABU3FU35</accession>
<dbReference type="EMBL" id="JAUOES010000001">
    <property type="protein sequence ID" value="MDT3278885.1"/>
    <property type="molecule type" value="Genomic_DNA"/>
</dbReference>
<dbReference type="NCBIfam" id="TIGR01782">
    <property type="entry name" value="TonB-Xanth-Caul"/>
    <property type="match status" value="1"/>
</dbReference>
<dbReference type="Pfam" id="PF00593">
    <property type="entry name" value="TonB_dep_Rec_b-barrel"/>
    <property type="match status" value="1"/>
</dbReference>
<feature type="chain" id="PRO_5045646680" evidence="6">
    <location>
        <begin position="30"/>
        <end position="988"/>
    </location>
</feature>
<dbReference type="PANTHER" id="PTHR40980:SF3">
    <property type="entry name" value="TONB-DEPENDENT RECEPTOR-LIKE BETA-BARREL DOMAIN-CONTAINING PROTEIN"/>
    <property type="match status" value="1"/>
</dbReference>
<dbReference type="Proteomes" id="UP001249505">
    <property type="component" value="Unassembled WGS sequence"/>
</dbReference>
<keyword evidence="10" id="KW-1185">Reference proteome</keyword>
<comment type="subcellular location">
    <subcellularLocation>
        <location evidence="1 4">Cell outer membrane</location>
    </subcellularLocation>
</comment>
<keyword evidence="3" id="KW-0998">Cell outer membrane</keyword>
<feature type="signal peptide" evidence="6">
    <location>
        <begin position="1"/>
        <end position="29"/>
    </location>
</feature>
<evidence type="ECO:0000313" key="9">
    <source>
        <dbReference type="EMBL" id="MDT3278885.1"/>
    </source>
</evidence>
<evidence type="ECO:0000259" key="8">
    <source>
        <dbReference type="Pfam" id="PF07715"/>
    </source>
</evidence>
<evidence type="ECO:0000313" key="10">
    <source>
        <dbReference type="Proteomes" id="UP001249505"/>
    </source>
</evidence>
<sequence>MRHCKLSVLTMALATAGFSVVYTPQLAFAAETTPTQQEAKQAQDDNIKNDTNTNTKSVETNKKASDEAANIERIEVKGYSKSLIDSLDAKRYGDTVSEQLSADDLGALPDVSMADALTRLPGISAVRTGGQAAEINIRGMSGGFVFSTLNGREQVSTSGTRSIEFDQYPSELISSAAVYKSPKASLIEGGVAGTVELQTVSPLQSDKDHSFLVNARGMYNDRASEVYGADEYGHRLSMSYQGKFFDDNLGVALGYARLKQPSVATQFIGLAYNDSKEVDGLANDTNGPIDAPANEYISEGFELQHLGGVEIRNGYMGAIEWAPRDNFKLKADAFLSRFDSESFARGFRVKFGGSGAAIANPVLDGNSVIGGTFNRTSKSYTRVETVNDDNQDFDEVNSFGLNADWQVTDRLNIAADISYSSAKSNFRNGLLWANVAVDANADTPVFDDNVSISYQLNGLNLPDVGFNQADAFTDLDRVMVSKYGIYPYENEDAVKAYRLDFKYDLENDYISSVEFGVRYSDRNYSNRRSVFEYGNDGAFSSAEPPLKLTSDMASVVDWQGEFSYFPSYLAIDLDAALAAWFPEGIPQPVQTWGNADGVLDAKGYTTNYSWTVLQSGEVFEKVFAAYAMVNFDTEIGGIPVTGNLGLRRVETDQSATVLENVGAHPELGAQYIVDDLGIVNNYYAPKIKGIDYVDYLPSINLSFKITEDSQIRLAAAKVMSRPPINRLAGDASATANSDGVINGSSTNNPYLKPFYADQYDISYEKYFDEGAFVAALFYKNIDSFIDTVAITNFDFKGNGFNVPDYIVDPVTGVQTSTSNGTYTTAMNNAEGGYIRGLELAYTQVFASLPDLFSGLGFNASYSYTESEVQSITSLGGDSATQSLPGLSNNVLSATLFYGYEGFETRISARYRDAFVSEQVAINDQVVNFDSETVMDYQASYQVMDGLNVLFQVNNLTDEPTKSYFGTEQKTGTLQYFGREFFLGFTYAL</sequence>
<feature type="region of interest" description="Disordered" evidence="5">
    <location>
        <begin position="33"/>
        <end position="64"/>
    </location>
</feature>
<proteinExistence type="inferred from homology"/>
<dbReference type="InterPro" id="IPR037066">
    <property type="entry name" value="Plug_dom_sf"/>
</dbReference>
<evidence type="ECO:0000256" key="1">
    <source>
        <dbReference type="ARBA" id="ARBA00004442"/>
    </source>
</evidence>
<evidence type="ECO:0000256" key="3">
    <source>
        <dbReference type="ARBA" id="ARBA00023237"/>
    </source>
</evidence>
<keyword evidence="6" id="KW-0732">Signal</keyword>
<keyword evidence="2 4" id="KW-0472">Membrane</keyword>
<reference evidence="9 10" key="1">
    <citation type="submission" date="2023-07" db="EMBL/GenBank/DDBJ databases">
        <title>Novel Shewanella species isolated from Baltic Sea sediments.</title>
        <authorList>
            <person name="Martin-Rodriguez A.J."/>
        </authorList>
    </citation>
    <scope>NUCLEOTIDE SEQUENCE [LARGE SCALE GENOMIC DNA]</scope>
    <source>
        <strain evidence="9 10">SP2S1-2</strain>
    </source>
</reference>
<dbReference type="InterPro" id="IPR012910">
    <property type="entry name" value="Plug_dom"/>
</dbReference>
<dbReference type="InterPro" id="IPR036942">
    <property type="entry name" value="Beta-barrel_TonB_sf"/>
</dbReference>
<comment type="caution">
    <text evidence="9">The sequence shown here is derived from an EMBL/GenBank/DDBJ whole genome shotgun (WGS) entry which is preliminary data.</text>
</comment>
<evidence type="ECO:0000256" key="6">
    <source>
        <dbReference type="SAM" id="SignalP"/>
    </source>
</evidence>
<keyword evidence="4" id="KW-0798">TonB box</keyword>
<dbReference type="Gene3D" id="2.40.170.20">
    <property type="entry name" value="TonB-dependent receptor, beta-barrel domain"/>
    <property type="match status" value="1"/>
</dbReference>
<dbReference type="InterPro" id="IPR010104">
    <property type="entry name" value="TonB_rcpt_bac"/>
</dbReference>
<dbReference type="Gene3D" id="2.170.130.10">
    <property type="entry name" value="TonB-dependent receptor, plug domain"/>
    <property type="match status" value="1"/>
</dbReference>
<evidence type="ECO:0000256" key="2">
    <source>
        <dbReference type="ARBA" id="ARBA00023136"/>
    </source>
</evidence>
<evidence type="ECO:0000259" key="7">
    <source>
        <dbReference type="Pfam" id="PF00593"/>
    </source>
</evidence>
<dbReference type="Pfam" id="PF07715">
    <property type="entry name" value="Plug"/>
    <property type="match status" value="1"/>
</dbReference>